<dbReference type="EMBL" id="FOMH01000007">
    <property type="protein sequence ID" value="SFD38053.1"/>
    <property type="molecule type" value="Genomic_DNA"/>
</dbReference>
<proteinExistence type="predicted"/>
<evidence type="ECO:0000313" key="1">
    <source>
        <dbReference type="EMBL" id="SFD38053.1"/>
    </source>
</evidence>
<dbReference type="Proteomes" id="UP000199672">
    <property type="component" value="Unassembled WGS sequence"/>
</dbReference>
<dbReference type="AlphaFoldDB" id="A0A1I1S2Q4"/>
<name>A0A1I1S2Q4_9FLAO</name>
<evidence type="ECO:0000313" key="2">
    <source>
        <dbReference type="Proteomes" id="UP000199672"/>
    </source>
</evidence>
<dbReference type="RefSeq" id="WP_091494560.1">
    <property type="nucleotide sequence ID" value="NZ_FOMH01000007.1"/>
</dbReference>
<gene>
    <name evidence="1" type="ORF">SAMN05216297_107169</name>
</gene>
<dbReference type="OrthoDB" id="1350813at2"/>
<sequence length="163" mass="19158">MSKLCHLKQLSELAPILSIAKIQLWLEIHKEEFYNAIDDSECRKWSKWLNANEKPFPCVCSERVQNCIFIEAYYKLSNALDLYRKQECFTDLVAKYQSIKNSKEEFKAFASDLDVLGFNLSFNPKIVISPNSEPYEKIVFQLNVIEFRVVIEFQELLLNHINL</sequence>
<accession>A0A1I1S2Q4</accession>
<organism evidence="1 2">
    <name type="scientific">Flavobacterium phragmitis</name>
    <dbReference type="NCBI Taxonomy" id="739143"/>
    <lineage>
        <taxon>Bacteria</taxon>
        <taxon>Pseudomonadati</taxon>
        <taxon>Bacteroidota</taxon>
        <taxon>Flavobacteriia</taxon>
        <taxon>Flavobacteriales</taxon>
        <taxon>Flavobacteriaceae</taxon>
        <taxon>Flavobacterium</taxon>
    </lineage>
</organism>
<dbReference type="STRING" id="739143.SAMN05216297_107169"/>
<keyword evidence="2" id="KW-1185">Reference proteome</keyword>
<protein>
    <submittedName>
        <fullName evidence="1">Uncharacterized protein</fullName>
    </submittedName>
</protein>
<reference evidence="2" key="1">
    <citation type="submission" date="2016-10" db="EMBL/GenBank/DDBJ databases">
        <authorList>
            <person name="Varghese N."/>
            <person name="Submissions S."/>
        </authorList>
    </citation>
    <scope>NUCLEOTIDE SEQUENCE [LARGE SCALE GENOMIC DNA]</scope>
    <source>
        <strain evidence="2">CGMCC 1.10370</strain>
    </source>
</reference>